<dbReference type="Proteomes" id="UP000799757">
    <property type="component" value="Unassembled WGS sequence"/>
</dbReference>
<protein>
    <submittedName>
        <fullName evidence="2">Uncharacterized protein</fullName>
    </submittedName>
</protein>
<keyword evidence="3" id="KW-1185">Reference proteome</keyword>
<organism evidence="2 3">
    <name type="scientific">Melanomma pulvis-pyrius CBS 109.77</name>
    <dbReference type="NCBI Taxonomy" id="1314802"/>
    <lineage>
        <taxon>Eukaryota</taxon>
        <taxon>Fungi</taxon>
        <taxon>Dikarya</taxon>
        <taxon>Ascomycota</taxon>
        <taxon>Pezizomycotina</taxon>
        <taxon>Dothideomycetes</taxon>
        <taxon>Pleosporomycetidae</taxon>
        <taxon>Pleosporales</taxon>
        <taxon>Melanommataceae</taxon>
        <taxon>Melanomma</taxon>
    </lineage>
</organism>
<reference evidence="2" key="1">
    <citation type="journal article" date="2020" name="Stud. Mycol.">
        <title>101 Dothideomycetes genomes: a test case for predicting lifestyles and emergence of pathogens.</title>
        <authorList>
            <person name="Haridas S."/>
            <person name="Albert R."/>
            <person name="Binder M."/>
            <person name="Bloem J."/>
            <person name="Labutti K."/>
            <person name="Salamov A."/>
            <person name="Andreopoulos B."/>
            <person name="Baker S."/>
            <person name="Barry K."/>
            <person name="Bills G."/>
            <person name="Bluhm B."/>
            <person name="Cannon C."/>
            <person name="Castanera R."/>
            <person name="Culley D."/>
            <person name="Daum C."/>
            <person name="Ezra D."/>
            <person name="Gonzalez J."/>
            <person name="Henrissat B."/>
            <person name="Kuo A."/>
            <person name="Liang C."/>
            <person name="Lipzen A."/>
            <person name="Lutzoni F."/>
            <person name="Magnuson J."/>
            <person name="Mondo S."/>
            <person name="Nolan M."/>
            <person name="Ohm R."/>
            <person name="Pangilinan J."/>
            <person name="Park H.-J."/>
            <person name="Ramirez L."/>
            <person name="Alfaro M."/>
            <person name="Sun H."/>
            <person name="Tritt A."/>
            <person name="Yoshinaga Y."/>
            <person name="Zwiers L.-H."/>
            <person name="Turgeon B."/>
            <person name="Goodwin S."/>
            <person name="Spatafora J."/>
            <person name="Crous P."/>
            <person name="Grigoriev I."/>
        </authorList>
    </citation>
    <scope>NUCLEOTIDE SEQUENCE</scope>
    <source>
        <strain evidence="2">CBS 109.77</strain>
    </source>
</reference>
<proteinExistence type="predicted"/>
<evidence type="ECO:0000313" key="2">
    <source>
        <dbReference type="EMBL" id="KAF2789495.1"/>
    </source>
</evidence>
<accession>A0A6A6WZX0</accession>
<sequence length="79" mass="8583">MSGPNGDTGTARQEPDFAQAFKDLARGEQTADAMEKHLDAVEKKIEELLAKADEEEQNLKSKSKPSAEPLPSNEAKDKA</sequence>
<dbReference type="OrthoDB" id="5398685at2759"/>
<evidence type="ECO:0000313" key="3">
    <source>
        <dbReference type="Proteomes" id="UP000799757"/>
    </source>
</evidence>
<name>A0A6A6WZX0_9PLEO</name>
<feature type="region of interest" description="Disordered" evidence="1">
    <location>
        <begin position="52"/>
        <end position="79"/>
    </location>
</feature>
<dbReference type="EMBL" id="MU002133">
    <property type="protein sequence ID" value="KAF2789495.1"/>
    <property type="molecule type" value="Genomic_DNA"/>
</dbReference>
<gene>
    <name evidence="2" type="ORF">K505DRAFT_93129</name>
</gene>
<dbReference type="AlphaFoldDB" id="A0A6A6WZX0"/>
<evidence type="ECO:0000256" key="1">
    <source>
        <dbReference type="SAM" id="MobiDB-lite"/>
    </source>
</evidence>